<protein>
    <submittedName>
        <fullName evidence="1">DUF6005 family protein</fullName>
    </submittedName>
</protein>
<dbReference type="RefSeq" id="WP_377496597.1">
    <property type="nucleotide sequence ID" value="NZ_JBHMDO010000031.1"/>
</dbReference>
<evidence type="ECO:0000313" key="1">
    <source>
        <dbReference type="EMBL" id="MFB9327854.1"/>
    </source>
</evidence>
<accession>A0ABV5KRL0</accession>
<reference evidence="1 2" key="1">
    <citation type="submission" date="2024-09" db="EMBL/GenBank/DDBJ databases">
        <authorList>
            <person name="Sun Q."/>
            <person name="Mori K."/>
        </authorList>
    </citation>
    <scope>NUCLEOTIDE SEQUENCE [LARGE SCALE GENOMIC DNA]</scope>
    <source>
        <strain evidence="1 2">TISTR 2452</strain>
    </source>
</reference>
<comment type="caution">
    <text evidence="1">The sequence shown here is derived from an EMBL/GenBank/DDBJ whole genome shotgun (WGS) entry which is preliminary data.</text>
</comment>
<proteinExistence type="predicted"/>
<dbReference type="Pfam" id="PF19468">
    <property type="entry name" value="DUF6005"/>
    <property type="match status" value="1"/>
</dbReference>
<dbReference type="InterPro" id="IPR046047">
    <property type="entry name" value="DUF6005"/>
</dbReference>
<keyword evidence="2" id="KW-1185">Reference proteome</keyword>
<dbReference type="Proteomes" id="UP001589747">
    <property type="component" value="Unassembled WGS sequence"/>
</dbReference>
<sequence length="315" mass="35540">MTKPGQIHCMLDCYAAIIERAGYDSRPLYSGVWEAGYDVGEHGIAYFGDEVDPKNWPERVNRLYNATIVYWCDYQAERSVNYDLLLRNLNAGRRNGAYLLTVDLYDFPHAPQFRSRHLPHIVIFEVGADGAWQIRDPYFSWEGSIARDTLEAGFLSGVWFDTAGMHDAIPAAAAELMRQDIHLGTNPLIVDIERLVREALRRNDGYAPATLFESIQQAGVITKRFGGYLRVFGYLCDNEEALDSMAADVAALINAWEGFMFAIARLGLLKRAVDLPAISAKLARMRDMEAGIRERLLQAFSSWQFSARLESNTRG</sequence>
<organism evidence="1 2">
    <name type="scientific">Paenibacillus aurantiacus</name>
    <dbReference type="NCBI Taxonomy" id="1936118"/>
    <lineage>
        <taxon>Bacteria</taxon>
        <taxon>Bacillati</taxon>
        <taxon>Bacillota</taxon>
        <taxon>Bacilli</taxon>
        <taxon>Bacillales</taxon>
        <taxon>Paenibacillaceae</taxon>
        <taxon>Paenibacillus</taxon>
    </lineage>
</organism>
<evidence type="ECO:0000313" key="2">
    <source>
        <dbReference type="Proteomes" id="UP001589747"/>
    </source>
</evidence>
<gene>
    <name evidence="1" type="ORF">ACFFSY_18155</name>
</gene>
<dbReference type="EMBL" id="JBHMDO010000031">
    <property type="protein sequence ID" value="MFB9327854.1"/>
    <property type="molecule type" value="Genomic_DNA"/>
</dbReference>
<name>A0ABV5KRL0_9BACL</name>